<comment type="caution">
    <text evidence="2">The sequence shown here is derived from an EMBL/GenBank/DDBJ whole genome shotgun (WGS) entry which is preliminary data.</text>
</comment>
<name>A0AAN7LS01_TRANT</name>
<feature type="region of interest" description="Disordered" evidence="1">
    <location>
        <begin position="74"/>
        <end position="142"/>
    </location>
</feature>
<feature type="region of interest" description="Disordered" evidence="1">
    <location>
        <begin position="1"/>
        <end position="31"/>
    </location>
</feature>
<keyword evidence="3" id="KW-1185">Reference proteome</keyword>
<accession>A0AAN7LS01</accession>
<organism evidence="2 3">
    <name type="scientific">Trapa natans</name>
    <name type="common">Water chestnut</name>
    <dbReference type="NCBI Taxonomy" id="22666"/>
    <lineage>
        <taxon>Eukaryota</taxon>
        <taxon>Viridiplantae</taxon>
        <taxon>Streptophyta</taxon>
        <taxon>Embryophyta</taxon>
        <taxon>Tracheophyta</taxon>
        <taxon>Spermatophyta</taxon>
        <taxon>Magnoliopsida</taxon>
        <taxon>eudicotyledons</taxon>
        <taxon>Gunneridae</taxon>
        <taxon>Pentapetalae</taxon>
        <taxon>rosids</taxon>
        <taxon>malvids</taxon>
        <taxon>Myrtales</taxon>
        <taxon>Lythraceae</taxon>
        <taxon>Trapa</taxon>
    </lineage>
</organism>
<protein>
    <submittedName>
        <fullName evidence="2">Uncharacterized protein</fullName>
    </submittedName>
</protein>
<dbReference type="Proteomes" id="UP001346149">
    <property type="component" value="Unassembled WGS sequence"/>
</dbReference>
<gene>
    <name evidence="2" type="ORF">SAY86_002200</name>
</gene>
<evidence type="ECO:0000256" key="1">
    <source>
        <dbReference type="SAM" id="MobiDB-lite"/>
    </source>
</evidence>
<proteinExistence type="predicted"/>
<feature type="compositionally biased region" description="Polar residues" evidence="1">
    <location>
        <begin position="121"/>
        <end position="135"/>
    </location>
</feature>
<feature type="compositionally biased region" description="Basic and acidic residues" evidence="1">
    <location>
        <begin position="86"/>
        <end position="98"/>
    </location>
</feature>
<sequence>MRIAPKLSNFAYKSKQHARTTTSLPPPSFQSSKESNSAWAYRCKNYSNKWEIDSPVHMLMIRFRANKLDIDIVSPDEPTTRRKSHSERPKTSEMKEELTEGVDLGFKQVELGPQGGGIESTADSLNSSIINSNVGPNPGRED</sequence>
<dbReference type="EMBL" id="JAXQNO010000013">
    <property type="protein sequence ID" value="KAK4785511.1"/>
    <property type="molecule type" value="Genomic_DNA"/>
</dbReference>
<dbReference type="AlphaFoldDB" id="A0AAN7LS01"/>
<reference evidence="2 3" key="1">
    <citation type="journal article" date="2023" name="Hortic Res">
        <title>Pangenome of water caltrop reveals structural variations and asymmetric subgenome divergence after allopolyploidization.</title>
        <authorList>
            <person name="Zhang X."/>
            <person name="Chen Y."/>
            <person name="Wang L."/>
            <person name="Yuan Y."/>
            <person name="Fang M."/>
            <person name="Shi L."/>
            <person name="Lu R."/>
            <person name="Comes H.P."/>
            <person name="Ma Y."/>
            <person name="Chen Y."/>
            <person name="Huang G."/>
            <person name="Zhou Y."/>
            <person name="Zheng Z."/>
            <person name="Qiu Y."/>
        </authorList>
    </citation>
    <scope>NUCLEOTIDE SEQUENCE [LARGE SCALE GENOMIC DNA]</scope>
    <source>
        <strain evidence="2">F231</strain>
    </source>
</reference>
<evidence type="ECO:0000313" key="3">
    <source>
        <dbReference type="Proteomes" id="UP001346149"/>
    </source>
</evidence>
<evidence type="ECO:0000313" key="2">
    <source>
        <dbReference type="EMBL" id="KAK4785511.1"/>
    </source>
</evidence>
<feature type="compositionally biased region" description="Polar residues" evidence="1">
    <location>
        <begin position="19"/>
        <end position="31"/>
    </location>
</feature>